<dbReference type="AlphaFoldDB" id="A0A834BFE8"/>
<protein>
    <submittedName>
        <fullName evidence="2">Coiled-coil domain containing 197</fullName>
    </submittedName>
</protein>
<name>A0A834BFE8_9CHIR</name>
<evidence type="ECO:0000313" key="3">
    <source>
        <dbReference type="Proteomes" id="UP000664940"/>
    </source>
</evidence>
<feature type="region of interest" description="Disordered" evidence="1">
    <location>
        <begin position="147"/>
        <end position="174"/>
    </location>
</feature>
<evidence type="ECO:0000313" key="2">
    <source>
        <dbReference type="EMBL" id="KAF6129182.1"/>
    </source>
</evidence>
<dbReference type="Proteomes" id="UP000664940">
    <property type="component" value="Unassembled WGS sequence"/>
</dbReference>
<gene>
    <name evidence="2" type="ORF">HJG60_002221</name>
</gene>
<comment type="caution">
    <text evidence="2">The sequence shown here is derived from an EMBL/GenBank/DDBJ whole genome shotgun (WGS) entry which is preliminary data.</text>
</comment>
<organism evidence="2 3">
    <name type="scientific">Phyllostomus discolor</name>
    <name type="common">pale spear-nosed bat</name>
    <dbReference type="NCBI Taxonomy" id="89673"/>
    <lineage>
        <taxon>Eukaryota</taxon>
        <taxon>Metazoa</taxon>
        <taxon>Chordata</taxon>
        <taxon>Craniata</taxon>
        <taxon>Vertebrata</taxon>
        <taxon>Euteleostomi</taxon>
        <taxon>Mammalia</taxon>
        <taxon>Eutheria</taxon>
        <taxon>Laurasiatheria</taxon>
        <taxon>Chiroptera</taxon>
        <taxon>Yangochiroptera</taxon>
        <taxon>Phyllostomidae</taxon>
        <taxon>Phyllostominae</taxon>
        <taxon>Phyllostomus</taxon>
    </lineage>
</organism>
<reference evidence="2 3" key="1">
    <citation type="journal article" date="2020" name="Nature">
        <title>Six reference-quality genomes reveal evolution of bat adaptations.</title>
        <authorList>
            <person name="Jebb D."/>
            <person name="Huang Z."/>
            <person name="Pippel M."/>
            <person name="Hughes G.M."/>
            <person name="Lavrichenko K."/>
            <person name="Devanna P."/>
            <person name="Winkler S."/>
            <person name="Jermiin L.S."/>
            <person name="Skirmuntt E.C."/>
            <person name="Katzourakis A."/>
            <person name="Burkitt-Gray L."/>
            <person name="Ray D.A."/>
            <person name="Sullivan K.A.M."/>
            <person name="Roscito J.G."/>
            <person name="Kirilenko B.M."/>
            <person name="Davalos L.M."/>
            <person name="Corthals A.P."/>
            <person name="Power M.L."/>
            <person name="Jones G."/>
            <person name="Ransome R.D."/>
            <person name="Dechmann D.K.N."/>
            <person name="Locatelli A.G."/>
            <person name="Puechmaille S.J."/>
            <person name="Fedrigo O."/>
            <person name="Jarvis E.D."/>
            <person name="Hiller M."/>
            <person name="Vernes S.C."/>
            <person name="Myers E.W."/>
            <person name="Teeling E.C."/>
        </authorList>
    </citation>
    <scope>NUCLEOTIDE SEQUENCE [LARGE SCALE GENOMIC DNA]</scope>
    <source>
        <strain evidence="2">Bat1K_MPI-CBG_1</strain>
    </source>
</reference>
<dbReference type="EMBL" id="JABVXQ010000001">
    <property type="protein sequence ID" value="KAF6129182.1"/>
    <property type="molecule type" value="Genomic_DNA"/>
</dbReference>
<sequence>MVRAMPGTMDTGQGPGLSDAGDKDTHLQVLLQELCQLQAKQRKLKREVEKHKLFEDFLIKVLEKIPKGMSAASSESLSCVWPLPGLRTGAPAEVFWSLELQSEQASTEADATVFRRAQVLSQPARGAPGLPAPATWPAAGSRGLGLGSCTVGTATGRGTRRAHPSDTRGVGPGV</sequence>
<evidence type="ECO:0000256" key="1">
    <source>
        <dbReference type="SAM" id="MobiDB-lite"/>
    </source>
</evidence>
<feature type="region of interest" description="Disordered" evidence="1">
    <location>
        <begin position="1"/>
        <end position="22"/>
    </location>
</feature>
<accession>A0A834BFE8</accession>
<proteinExistence type="predicted"/>